<evidence type="ECO:0000313" key="2">
    <source>
        <dbReference type="Proteomes" id="UP000641954"/>
    </source>
</evidence>
<proteinExistence type="predicted"/>
<comment type="caution">
    <text evidence="1">The sequence shown here is derived from an EMBL/GenBank/DDBJ whole genome shotgun (WGS) entry which is preliminary data.</text>
</comment>
<evidence type="ECO:0000313" key="1">
    <source>
        <dbReference type="EMBL" id="MBD2545671.1"/>
    </source>
</evidence>
<dbReference type="Proteomes" id="UP000641954">
    <property type="component" value="Unassembled WGS sequence"/>
</dbReference>
<name>A0ABR8EJ68_9CYAN</name>
<feature type="non-terminal residue" evidence="1">
    <location>
        <position position="34"/>
    </location>
</feature>
<dbReference type="EMBL" id="JACJSK010000026">
    <property type="protein sequence ID" value="MBD2545671.1"/>
    <property type="molecule type" value="Genomic_DNA"/>
</dbReference>
<gene>
    <name evidence="1" type="ORF">H6G72_17875</name>
</gene>
<accession>A0ABR8EJ68</accession>
<reference evidence="1 2" key="1">
    <citation type="journal article" date="2020" name="ISME J.">
        <title>Comparative genomics reveals insights into cyanobacterial evolution and habitat adaptation.</title>
        <authorList>
            <person name="Chen M.Y."/>
            <person name="Teng W.K."/>
            <person name="Zhao L."/>
            <person name="Hu C.X."/>
            <person name="Zhou Y.K."/>
            <person name="Han B.P."/>
            <person name="Song L.R."/>
            <person name="Shu W.S."/>
        </authorList>
    </citation>
    <scope>NUCLEOTIDE SEQUENCE [LARGE SCALE GENOMIC DNA]</scope>
    <source>
        <strain evidence="1 2">FACHB-1370</strain>
    </source>
</reference>
<keyword evidence="2" id="KW-1185">Reference proteome</keyword>
<protein>
    <submittedName>
        <fullName evidence="1">Uma2 family endonuclease</fullName>
    </submittedName>
</protein>
<keyword evidence="1" id="KW-0540">Nuclease</keyword>
<sequence length="34" mass="3831">MPEIPEIIYPSSDGKPVAETYDHLYAILITLEVL</sequence>
<organism evidence="1 2">
    <name type="scientific">Planktothricoides raciborskii FACHB-1370</name>
    <dbReference type="NCBI Taxonomy" id="2949576"/>
    <lineage>
        <taxon>Bacteria</taxon>
        <taxon>Bacillati</taxon>
        <taxon>Cyanobacteriota</taxon>
        <taxon>Cyanophyceae</taxon>
        <taxon>Oscillatoriophycideae</taxon>
        <taxon>Oscillatoriales</taxon>
        <taxon>Oscillatoriaceae</taxon>
        <taxon>Planktothricoides</taxon>
    </lineage>
</organism>
<dbReference type="GO" id="GO:0004519">
    <property type="term" value="F:endonuclease activity"/>
    <property type="evidence" value="ECO:0007669"/>
    <property type="project" value="UniProtKB-KW"/>
</dbReference>
<keyword evidence="1" id="KW-0378">Hydrolase</keyword>
<keyword evidence="1" id="KW-0255">Endonuclease</keyword>